<proteinExistence type="predicted"/>
<name>A0AC61DEC3_9FIRM</name>
<comment type="caution">
    <text evidence="1">The sequence shown here is derived from an EMBL/GenBank/DDBJ whole genome shotgun (WGS) entry which is preliminary data.</text>
</comment>
<dbReference type="Proteomes" id="UP000224460">
    <property type="component" value="Unassembled WGS sequence"/>
</dbReference>
<sequence length="284" mass="30667">MMEKIYALMDILLPFEWAQYTFMKNALLGILLVSPLFGMLGTMVVNNKMAFFSDALGHSALTGIAIGVLLGFKQPLWSMMAFSLLLTLGIVKVKNAKTASMDTIIGVFSAMAVALGIVILSYRGGFSKYTVYLIGDLLSITPTDLGLLTLAFIGVLLFWMLGFNQLFLVSLNPSLAKSRGLSLAVWEYLFTLLVAVIVTLSIQWVGTLIISSLLILPAAASRNIAHNTKQYVGFSIGLAFVAGLSGLLLSYFIESASGATIVLVLGIFFCITYMLKIKSTQEGA</sequence>
<gene>
    <name evidence="1" type="ORF">CS063_05050</name>
</gene>
<dbReference type="EMBL" id="PEDL01000003">
    <property type="protein sequence ID" value="PHV71418.1"/>
    <property type="molecule type" value="Genomic_DNA"/>
</dbReference>
<evidence type="ECO:0000313" key="2">
    <source>
        <dbReference type="Proteomes" id="UP000224460"/>
    </source>
</evidence>
<evidence type="ECO:0000313" key="1">
    <source>
        <dbReference type="EMBL" id="PHV71418.1"/>
    </source>
</evidence>
<keyword evidence="2" id="KW-1185">Reference proteome</keyword>
<accession>A0AC61DEC3</accession>
<reference evidence="1" key="1">
    <citation type="submission" date="2017-10" db="EMBL/GenBank/DDBJ databases">
        <title>Genome sequence of cellulolytic Lachnospiraceae bacterium XHS1971 isolated from hotspring sediment.</title>
        <authorList>
            <person name="Vasudevan G."/>
            <person name="Joshi A.J."/>
            <person name="Hivarkar S."/>
            <person name="Lanjekar V.B."/>
            <person name="Dhakephalkar P.K."/>
            <person name="Dagar S."/>
        </authorList>
    </citation>
    <scope>NUCLEOTIDE SEQUENCE</scope>
    <source>
        <strain evidence="1">XHS1971</strain>
    </source>
</reference>
<organism evidence="1 2">
    <name type="scientific">Sporanaerobium hydrogeniformans</name>
    <dbReference type="NCBI Taxonomy" id="3072179"/>
    <lineage>
        <taxon>Bacteria</taxon>
        <taxon>Bacillati</taxon>
        <taxon>Bacillota</taxon>
        <taxon>Clostridia</taxon>
        <taxon>Lachnospirales</taxon>
        <taxon>Lachnospiraceae</taxon>
        <taxon>Sporanaerobium</taxon>
    </lineage>
</organism>
<protein>
    <submittedName>
        <fullName evidence="1">ABC transporter</fullName>
    </submittedName>
</protein>